<sequence>MPLSHVTPALSRGAVDMAGYRRTDQEWLTKAWADQNSRVLVLESGDARSYGWDALRARQSRTLVTTGSDGRPRLVFRSPEEAPEGERYLLGVDADERAYFAVRADAGRSLEEPQGTRASSLRDVGALLDDRDAGLLTHAVALANWHATHRFCPGCGNPTRMTSAGHVRFCDTEGLEHFPRMDPAVIMLVHREVDGVEQCLLGHNPKWPGSRYSVLAGFVEPGESLEQAVEREVAEEVGVAVGEQEYVASQPWPFPRSLMLGYLARAVGDAERTDGEEITDVRWLTRAQLYREAADGTVVLPGSASIARKLIEYWYGGELPGEWA</sequence>
<keyword evidence="8" id="KW-0520">NAD</keyword>
<evidence type="ECO:0000256" key="4">
    <source>
        <dbReference type="ARBA" id="ARBA00012381"/>
    </source>
</evidence>
<dbReference type="Pfam" id="PF09297">
    <property type="entry name" value="Zn_ribbon_NUD"/>
    <property type="match status" value="1"/>
</dbReference>
<name>A0A543NFA2_9ACTN</name>
<dbReference type="GO" id="GO:0035529">
    <property type="term" value="F:NADH pyrophosphatase activity"/>
    <property type="evidence" value="ECO:0007669"/>
    <property type="project" value="TreeGrafter"/>
</dbReference>
<dbReference type="PROSITE" id="PS51462">
    <property type="entry name" value="NUDIX"/>
    <property type="match status" value="1"/>
</dbReference>
<organism evidence="12 13">
    <name type="scientific">Haloactinospora alba</name>
    <dbReference type="NCBI Taxonomy" id="405555"/>
    <lineage>
        <taxon>Bacteria</taxon>
        <taxon>Bacillati</taxon>
        <taxon>Actinomycetota</taxon>
        <taxon>Actinomycetes</taxon>
        <taxon>Streptosporangiales</taxon>
        <taxon>Nocardiopsidaceae</taxon>
        <taxon>Haloactinospora</taxon>
    </lineage>
</organism>
<dbReference type="InterPro" id="IPR015797">
    <property type="entry name" value="NUDIX_hydrolase-like_dom_sf"/>
</dbReference>
<evidence type="ECO:0000256" key="1">
    <source>
        <dbReference type="ARBA" id="ARBA00001946"/>
    </source>
</evidence>
<keyword evidence="6 10" id="KW-0378">Hydrolase</keyword>
<proteinExistence type="inferred from homology"/>
<dbReference type="GO" id="GO:0019677">
    <property type="term" value="P:NAD+ catabolic process"/>
    <property type="evidence" value="ECO:0007669"/>
    <property type="project" value="TreeGrafter"/>
</dbReference>
<dbReference type="InterPro" id="IPR015375">
    <property type="entry name" value="NADH_PPase-like_N"/>
</dbReference>
<keyword evidence="13" id="KW-1185">Reference proteome</keyword>
<dbReference type="PANTHER" id="PTHR42904:SF6">
    <property type="entry name" value="NAD-CAPPED RNA HYDROLASE NUDT12"/>
    <property type="match status" value="1"/>
</dbReference>
<dbReference type="NCBIfam" id="NF001299">
    <property type="entry name" value="PRK00241.1"/>
    <property type="match status" value="1"/>
</dbReference>
<dbReference type="InterPro" id="IPR015376">
    <property type="entry name" value="Znr_NADH_PPase"/>
</dbReference>
<dbReference type="Pfam" id="PF09296">
    <property type="entry name" value="NUDIX-like"/>
    <property type="match status" value="1"/>
</dbReference>
<dbReference type="RefSeq" id="WP_246062033.1">
    <property type="nucleotide sequence ID" value="NZ_VFQC01000001.1"/>
</dbReference>
<dbReference type="InterPro" id="IPR050241">
    <property type="entry name" value="NAD-cap_RNA_hydrolase_NudC"/>
</dbReference>
<dbReference type="EC" id="3.6.1.22" evidence="4"/>
<dbReference type="PROSITE" id="PS00893">
    <property type="entry name" value="NUDIX_BOX"/>
    <property type="match status" value="1"/>
</dbReference>
<keyword evidence="7" id="KW-0460">Magnesium</keyword>
<comment type="cofactor">
    <cofactor evidence="1">
        <name>Mg(2+)</name>
        <dbReference type="ChEBI" id="CHEBI:18420"/>
    </cofactor>
</comment>
<dbReference type="SUPFAM" id="SSF55811">
    <property type="entry name" value="Nudix"/>
    <property type="match status" value="1"/>
</dbReference>
<dbReference type="PRINTS" id="PR00502">
    <property type="entry name" value="NUDIXFAMILY"/>
</dbReference>
<comment type="catalytic activity">
    <reaction evidence="9">
        <text>a 5'-end NAD(+)-phospho-ribonucleoside in mRNA + H2O = a 5'-end phospho-adenosine-phospho-ribonucleoside in mRNA + beta-nicotinamide D-ribonucleotide + 2 H(+)</text>
        <dbReference type="Rhea" id="RHEA:60876"/>
        <dbReference type="Rhea" id="RHEA-COMP:15698"/>
        <dbReference type="Rhea" id="RHEA-COMP:15719"/>
        <dbReference type="ChEBI" id="CHEBI:14649"/>
        <dbReference type="ChEBI" id="CHEBI:15377"/>
        <dbReference type="ChEBI" id="CHEBI:15378"/>
        <dbReference type="ChEBI" id="CHEBI:144029"/>
        <dbReference type="ChEBI" id="CHEBI:144051"/>
    </reaction>
    <physiologicalReaction direction="left-to-right" evidence="9">
        <dbReference type="Rhea" id="RHEA:60877"/>
    </physiologicalReaction>
</comment>
<accession>A0A543NFA2</accession>
<feature type="domain" description="Nudix hydrolase" evidence="11">
    <location>
        <begin position="179"/>
        <end position="312"/>
    </location>
</feature>
<gene>
    <name evidence="12" type="ORF">FHX37_0366</name>
</gene>
<dbReference type="Gene3D" id="3.90.79.10">
    <property type="entry name" value="Nucleoside Triphosphate Pyrophosphohydrolase"/>
    <property type="match status" value="1"/>
</dbReference>
<dbReference type="GO" id="GO:0005829">
    <property type="term" value="C:cytosol"/>
    <property type="evidence" value="ECO:0007669"/>
    <property type="project" value="TreeGrafter"/>
</dbReference>
<evidence type="ECO:0000313" key="12">
    <source>
        <dbReference type="EMBL" id="TQN30487.1"/>
    </source>
</evidence>
<evidence type="ECO:0000256" key="6">
    <source>
        <dbReference type="ARBA" id="ARBA00022801"/>
    </source>
</evidence>
<comment type="caution">
    <text evidence="12">The sequence shown here is derived from an EMBL/GenBank/DDBJ whole genome shotgun (WGS) entry which is preliminary data.</text>
</comment>
<dbReference type="InterPro" id="IPR000086">
    <property type="entry name" value="NUDIX_hydrolase_dom"/>
</dbReference>
<dbReference type="InterPro" id="IPR020476">
    <property type="entry name" value="Nudix_hydrolase"/>
</dbReference>
<comment type="cofactor">
    <cofactor evidence="2">
        <name>Zn(2+)</name>
        <dbReference type="ChEBI" id="CHEBI:29105"/>
    </cofactor>
</comment>
<evidence type="ECO:0000256" key="7">
    <source>
        <dbReference type="ARBA" id="ARBA00022842"/>
    </source>
</evidence>
<comment type="similarity">
    <text evidence="3">Belongs to the Nudix hydrolase family. NudC subfamily.</text>
</comment>
<evidence type="ECO:0000256" key="9">
    <source>
        <dbReference type="ARBA" id="ARBA00023679"/>
    </source>
</evidence>
<dbReference type="Pfam" id="PF00293">
    <property type="entry name" value="NUDIX"/>
    <property type="match status" value="1"/>
</dbReference>
<evidence type="ECO:0000256" key="2">
    <source>
        <dbReference type="ARBA" id="ARBA00001947"/>
    </source>
</evidence>
<dbReference type="Gene3D" id="3.90.79.20">
    <property type="match status" value="1"/>
</dbReference>
<evidence type="ECO:0000256" key="3">
    <source>
        <dbReference type="ARBA" id="ARBA00009595"/>
    </source>
</evidence>
<evidence type="ECO:0000259" key="11">
    <source>
        <dbReference type="PROSITE" id="PS51462"/>
    </source>
</evidence>
<protein>
    <recommendedName>
        <fullName evidence="4">NAD(+) diphosphatase</fullName>
        <ecNumber evidence="4">3.6.1.22</ecNumber>
    </recommendedName>
</protein>
<reference evidence="12 13" key="1">
    <citation type="submission" date="2019-06" db="EMBL/GenBank/DDBJ databases">
        <title>Sequencing the genomes of 1000 actinobacteria strains.</title>
        <authorList>
            <person name="Klenk H.-P."/>
        </authorList>
    </citation>
    <scope>NUCLEOTIDE SEQUENCE [LARGE SCALE GENOMIC DNA]</scope>
    <source>
        <strain evidence="12 13">DSM 45015</strain>
    </source>
</reference>
<dbReference type="CDD" id="cd03429">
    <property type="entry name" value="NUDIX_NADH_pyrophosphatase_Nudt13"/>
    <property type="match status" value="1"/>
</dbReference>
<dbReference type="InterPro" id="IPR020084">
    <property type="entry name" value="NUDIX_hydrolase_CS"/>
</dbReference>
<dbReference type="GO" id="GO:0046872">
    <property type="term" value="F:metal ion binding"/>
    <property type="evidence" value="ECO:0007669"/>
    <property type="project" value="UniProtKB-KW"/>
</dbReference>
<dbReference type="AlphaFoldDB" id="A0A543NFA2"/>
<evidence type="ECO:0000313" key="13">
    <source>
        <dbReference type="Proteomes" id="UP000317422"/>
    </source>
</evidence>
<dbReference type="EMBL" id="VFQC01000001">
    <property type="protein sequence ID" value="TQN30487.1"/>
    <property type="molecule type" value="Genomic_DNA"/>
</dbReference>
<dbReference type="GO" id="GO:0006742">
    <property type="term" value="P:NADP+ catabolic process"/>
    <property type="evidence" value="ECO:0007669"/>
    <property type="project" value="TreeGrafter"/>
</dbReference>
<evidence type="ECO:0000256" key="10">
    <source>
        <dbReference type="RuleBase" id="RU003476"/>
    </source>
</evidence>
<dbReference type="PANTHER" id="PTHR42904">
    <property type="entry name" value="NUDIX HYDROLASE, NUDC SUBFAMILY"/>
    <property type="match status" value="1"/>
</dbReference>
<dbReference type="InterPro" id="IPR049734">
    <property type="entry name" value="NudC-like_C"/>
</dbReference>
<keyword evidence="5" id="KW-0479">Metal-binding</keyword>
<evidence type="ECO:0000256" key="8">
    <source>
        <dbReference type="ARBA" id="ARBA00023027"/>
    </source>
</evidence>
<dbReference type="Proteomes" id="UP000317422">
    <property type="component" value="Unassembled WGS sequence"/>
</dbReference>
<evidence type="ECO:0000256" key="5">
    <source>
        <dbReference type="ARBA" id="ARBA00022723"/>
    </source>
</evidence>